<dbReference type="RefSeq" id="WP_140962825.1">
    <property type="nucleotide sequence ID" value="NZ_VEVQ02000007.1"/>
</dbReference>
<dbReference type="Proteomes" id="UP000817854">
    <property type="component" value="Unassembled WGS sequence"/>
</dbReference>
<protein>
    <submittedName>
        <fullName evidence="1">Uncharacterized protein</fullName>
    </submittedName>
</protein>
<evidence type="ECO:0000313" key="2">
    <source>
        <dbReference type="Proteomes" id="UP000817854"/>
    </source>
</evidence>
<evidence type="ECO:0000313" key="1">
    <source>
        <dbReference type="EMBL" id="NHN26503.1"/>
    </source>
</evidence>
<sequence length="203" mass="22278">MKKIIVLLCMLTILACKKNEAEKDEPGLMDAVEGINNLSKAGDALEDFEKKQEELKTMKPVSNEILKNVLTESLGDLKRTHFSAGDTSMMGLTSAEATYGDDSEKNIKLSVFDGAGETGSSILALTVMALSMNRESIDDTKTKKVEVINGVRCLTEDDTNPESLNSSITFLYNDRFQIGINGAKISLEELKSYLKKIDLSKLD</sequence>
<gene>
    <name evidence="1" type="ORF">FIA58_012525</name>
</gene>
<keyword evidence="2" id="KW-1185">Reference proteome</keyword>
<dbReference type="PROSITE" id="PS51257">
    <property type="entry name" value="PROKAR_LIPOPROTEIN"/>
    <property type="match status" value="1"/>
</dbReference>
<accession>A0ABX0IVE5</accession>
<name>A0ABX0IVE5_9FLAO</name>
<proteinExistence type="predicted"/>
<reference evidence="1" key="1">
    <citation type="submission" date="2019-05" db="EMBL/GenBank/DDBJ databases">
        <authorList>
            <person name="Lianzixin W."/>
        </authorList>
    </citation>
    <scope>NUCLEOTIDE SEQUENCE</scope>
    <source>
        <strain evidence="1">EC11</strain>
    </source>
</reference>
<comment type="caution">
    <text evidence="1">The sequence shown here is derived from an EMBL/GenBank/DDBJ whole genome shotgun (WGS) entry which is preliminary data.</text>
</comment>
<dbReference type="EMBL" id="VEVQ02000007">
    <property type="protein sequence ID" value="NHN26503.1"/>
    <property type="molecule type" value="Genomic_DNA"/>
</dbReference>
<reference evidence="1" key="2">
    <citation type="submission" date="2020-02" db="EMBL/GenBank/DDBJ databases">
        <title>Flavobacterium profundi sp. nov., isolated from a deep-sea seamount.</title>
        <authorList>
            <person name="Zhang D.-C."/>
        </authorList>
    </citation>
    <scope>NUCLEOTIDE SEQUENCE</scope>
    <source>
        <strain evidence="1">EC11</strain>
    </source>
</reference>
<organism evidence="1 2">
    <name type="scientific">Flavobacterium jejuense</name>
    <dbReference type="NCBI Taxonomy" id="1544455"/>
    <lineage>
        <taxon>Bacteria</taxon>
        <taxon>Pseudomonadati</taxon>
        <taxon>Bacteroidota</taxon>
        <taxon>Flavobacteriia</taxon>
        <taxon>Flavobacteriales</taxon>
        <taxon>Flavobacteriaceae</taxon>
        <taxon>Flavobacterium</taxon>
    </lineage>
</organism>